<dbReference type="PROSITE" id="PS50126">
    <property type="entry name" value="S1"/>
    <property type="match status" value="1"/>
</dbReference>
<dbReference type="PANTHER" id="PTHR30001:SF0">
    <property type="entry name" value="RIBONUCLEASE G"/>
    <property type="match status" value="1"/>
</dbReference>
<dbReference type="NCBIfam" id="TIGR00757">
    <property type="entry name" value="RNaseEG"/>
    <property type="match status" value="1"/>
</dbReference>
<dbReference type="GO" id="GO:0016787">
    <property type="term" value="F:hydrolase activity"/>
    <property type="evidence" value="ECO:0007669"/>
    <property type="project" value="UniProtKB-KW"/>
</dbReference>
<dbReference type="InterPro" id="IPR012340">
    <property type="entry name" value="NA-bd_OB-fold"/>
</dbReference>
<proteinExistence type="predicted"/>
<dbReference type="InterPro" id="IPR004659">
    <property type="entry name" value="RNase_E/G"/>
</dbReference>
<name>A0A451EQ52_9GAMM</name>
<dbReference type="Gene3D" id="2.40.50.140">
    <property type="entry name" value="Nucleic acid-binding proteins"/>
    <property type="match status" value="1"/>
</dbReference>
<dbReference type="Gene3D" id="3.40.1260.20">
    <property type="entry name" value="Ribonuclease E, catalytic domain"/>
    <property type="match status" value="1"/>
</dbReference>
<keyword evidence="3" id="KW-0378">Hydrolase</keyword>
<dbReference type="GO" id="GO:0046872">
    <property type="term" value="F:metal ion binding"/>
    <property type="evidence" value="ECO:0007669"/>
    <property type="project" value="UniProtKB-KW"/>
</dbReference>
<comment type="cofactor">
    <cofactor evidence="1">
        <name>Mg(2+)</name>
        <dbReference type="ChEBI" id="CHEBI:18420"/>
    </cofactor>
</comment>
<dbReference type="InterPro" id="IPR019307">
    <property type="entry name" value="RNA-bd_AU-1/RNase_E/G"/>
</dbReference>
<evidence type="ECO:0000256" key="5">
    <source>
        <dbReference type="ARBA" id="ARBA00022884"/>
    </source>
</evidence>
<dbReference type="Pfam" id="PF00575">
    <property type="entry name" value="S1"/>
    <property type="match status" value="1"/>
</dbReference>
<protein>
    <submittedName>
        <fullName evidence="7">Ribonuclease G</fullName>
    </submittedName>
</protein>
<accession>A0A451EQ52</accession>
<sequence length="485" mass="55480">MSTEIFINVTPMETRVAFVENGILQEVYMERTLKRGIVGNIYKGQVIRVLPGMQAAFIDIGLEKAAFIHVAELVNRDSEQPPEDITKLIREGQSIIVQVTKDPIATKGARLTTQLSLPSHYLVYIPQTHHIGISLRIEEEEERERLRLLVTECITETQLDEGGFIIRTAAEGISKAELAKDIHYLQKLWLQVKESINKSSISSLIYEEFPLSLRIIRDFMNPEINKVYIDSEDIYNKAKLFLEEFLPELGDRLKLYNSDPPLFDIHGIEQEIQHALDKKVSLKSGGYIVVDNTEAMTTIDVNTGGFVGHKNLEETIFKTNLEAATTIARQLRLRNLGGIIIIDFIDMELEEHREQVLQTLQKELEKDHSKTNVLGFTELGLVQMTRKRTRENLEQILCEPCFQCHGKGILKTSETICYEIFREIMRIAKAYPTNRYLVLANPKIVNRLMEEESDNVADLEVLIGKAINFQSDTLYTQDQYDVVPQ</sequence>
<dbReference type="SMART" id="SM00316">
    <property type="entry name" value="S1"/>
    <property type="match status" value="1"/>
</dbReference>
<dbReference type="GO" id="GO:0004540">
    <property type="term" value="F:RNA nuclease activity"/>
    <property type="evidence" value="ECO:0007669"/>
    <property type="project" value="InterPro"/>
</dbReference>
<organism evidence="7 8">
    <name type="scientific">Entomomonas moraniae</name>
    <dbReference type="NCBI Taxonomy" id="2213226"/>
    <lineage>
        <taxon>Bacteria</taxon>
        <taxon>Pseudomonadati</taxon>
        <taxon>Pseudomonadota</taxon>
        <taxon>Gammaproteobacteria</taxon>
        <taxon>Pseudomonadales</taxon>
        <taxon>Pseudomonadaceae</taxon>
        <taxon>Entomomonas</taxon>
    </lineage>
</organism>
<dbReference type="SUPFAM" id="SSF50249">
    <property type="entry name" value="Nucleic acid-binding proteins"/>
    <property type="match status" value="1"/>
</dbReference>
<dbReference type="InterPro" id="IPR003029">
    <property type="entry name" value="S1_domain"/>
</dbReference>
<keyword evidence="2" id="KW-0479">Metal-binding</keyword>
<dbReference type="RefSeq" id="WP_127164623.1">
    <property type="nucleotide sequence ID" value="NZ_CP029822.1"/>
</dbReference>
<feature type="domain" description="S1 motif" evidence="6">
    <location>
        <begin position="39"/>
        <end position="114"/>
    </location>
</feature>
<evidence type="ECO:0000256" key="2">
    <source>
        <dbReference type="ARBA" id="ARBA00022723"/>
    </source>
</evidence>
<dbReference type="Proteomes" id="UP000273143">
    <property type="component" value="Chromosome"/>
</dbReference>
<evidence type="ECO:0000313" key="7">
    <source>
        <dbReference type="EMBL" id="AZS51956.1"/>
    </source>
</evidence>
<keyword evidence="4" id="KW-0460">Magnesium</keyword>
<dbReference type="GO" id="GO:0006364">
    <property type="term" value="P:rRNA processing"/>
    <property type="evidence" value="ECO:0007669"/>
    <property type="project" value="TreeGrafter"/>
</dbReference>
<evidence type="ECO:0000256" key="3">
    <source>
        <dbReference type="ARBA" id="ARBA00022801"/>
    </source>
</evidence>
<evidence type="ECO:0000313" key="8">
    <source>
        <dbReference type="Proteomes" id="UP000273143"/>
    </source>
</evidence>
<dbReference type="KEGG" id="emo:DM558_14790"/>
<evidence type="ECO:0000256" key="4">
    <source>
        <dbReference type="ARBA" id="ARBA00022842"/>
    </source>
</evidence>
<keyword evidence="5" id="KW-0694">RNA-binding</keyword>
<dbReference type="AlphaFoldDB" id="A0A451EQ52"/>
<dbReference type="CDD" id="cd04453">
    <property type="entry name" value="S1_RNase_E"/>
    <property type="match status" value="1"/>
</dbReference>
<evidence type="ECO:0000259" key="6">
    <source>
        <dbReference type="PROSITE" id="PS50126"/>
    </source>
</evidence>
<dbReference type="NCBIfam" id="NF008689">
    <property type="entry name" value="PRK11712.1"/>
    <property type="match status" value="1"/>
</dbReference>
<gene>
    <name evidence="7" type="ORF">DM558_14790</name>
</gene>
<dbReference type="Pfam" id="PF10150">
    <property type="entry name" value="RNase_E_G"/>
    <property type="match status" value="1"/>
</dbReference>
<evidence type="ECO:0000256" key="1">
    <source>
        <dbReference type="ARBA" id="ARBA00001946"/>
    </source>
</evidence>
<keyword evidence="8" id="KW-1185">Reference proteome</keyword>
<dbReference type="EMBL" id="CP029822">
    <property type="protein sequence ID" value="AZS51956.1"/>
    <property type="molecule type" value="Genomic_DNA"/>
</dbReference>
<dbReference type="GO" id="GO:0003723">
    <property type="term" value="F:RNA binding"/>
    <property type="evidence" value="ECO:0007669"/>
    <property type="project" value="UniProtKB-KW"/>
</dbReference>
<dbReference type="GO" id="GO:0005737">
    <property type="term" value="C:cytoplasm"/>
    <property type="evidence" value="ECO:0007669"/>
    <property type="project" value="TreeGrafter"/>
</dbReference>
<reference evidence="8" key="1">
    <citation type="submission" date="2018-06" db="EMBL/GenBank/DDBJ databases">
        <title>Complete genome of Pseudomonas insecticola strain QZS01.</title>
        <authorList>
            <person name="Wang J."/>
            <person name="Su Q."/>
        </authorList>
    </citation>
    <scope>NUCLEOTIDE SEQUENCE [LARGE SCALE GENOMIC DNA]</scope>
    <source>
        <strain evidence="8">QZS01</strain>
    </source>
</reference>
<dbReference type="PANTHER" id="PTHR30001">
    <property type="entry name" value="RIBONUCLEASE"/>
    <property type="match status" value="1"/>
</dbReference>